<evidence type="ECO:0000313" key="3">
    <source>
        <dbReference type="Proteomes" id="UP000515317"/>
    </source>
</evidence>
<accession>A0A6S6QNZ8</accession>
<reference evidence="2 3" key="1">
    <citation type="submission" date="2020-08" db="EMBL/GenBank/DDBJ databases">
        <title>Genome sequence of Rhizobiales bacterium strain IZ6.</title>
        <authorList>
            <person name="Nakai R."/>
            <person name="Naganuma T."/>
        </authorList>
    </citation>
    <scope>NUCLEOTIDE SEQUENCE [LARGE SCALE GENOMIC DNA]</scope>
    <source>
        <strain evidence="2 3">IZ6</strain>
    </source>
</reference>
<dbReference type="Gene3D" id="3.40.50.1980">
    <property type="entry name" value="Nitrogenase molybdenum iron protein domain"/>
    <property type="match status" value="2"/>
</dbReference>
<dbReference type="EMBL" id="AP023361">
    <property type="protein sequence ID" value="BCJ92264.1"/>
    <property type="molecule type" value="Genomic_DNA"/>
</dbReference>
<organism evidence="2 3">
    <name type="scientific">Terrihabitans soli</name>
    <dbReference type="NCBI Taxonomy" id="708113"/>
    <lineage>
        <taxon>Bacteria</taxon>
        <taxon>Pseudomonadati</taxon>
        <taxon>Pseudomonadota</taxon>
        <taxon>Alphaproteobacteria</taxon>
        <taxon>Hyphomicrobiales</taxon>
        <taxon>Terrihabitans</taxon>
    </lineage>
</organism>
<dbReference type="PROSITE" id="PS50983">
    <property type="entry name" value="FE_B12_PBP"/>
    <property type="match status" value="1"/>
</dbReference>
<dbReference type="SUPFAM" id="SSF53807">
    <property type="entry name" value="Helical backbone' metal receptor"/>
    <property type="match status" value="1"/>
</dbReference>
<dbReference type="PANTHER" id="PTHR30535">
    <property type="entry name" value="VITAMIN B12-BINDING PROTEIN"/>
    <property type="match status" value="1"/>
</dbReference>
<sequence length="278" mass="29123">MSLALALAAAPAGAAPPFSKEGPQRIVSLNLCADQVLLRLVPKTRIASVTWLAAEPHSSSVPDLAQGIATNQGLAEEVIGLDPDLILAGKYTARGAVGFLNRHGRKVVDLDVPESLAATKIQIMQIADAAGVAERGADLIFEMERKMARLAPGASPRPRALMLGPNGFATSYGPLVDEMMERAGLINIAAELGAAGRANIPLEAAVLAKPDILIVDTGERTGPALAQEILEHPAIRALKRDIKVVALPSNLWTCAGPQLADAVSVLAEARANWERAKP</sequence>
<dbReference type="InterPro" id="IPR002491">
    <property type="entry name" value="ABC_transptr_periplasmic_BD"/>
</dbReference>
<keyword evidence="3" id="KW-1185">Reference proteome</keyword>
<feature type="domain" description="Fe/B12 periplasmic-binding" evidence="1">
    <location>
        <begin position="25"/>
        <end position="277"/>
    </location>
</feature>
<dbReference type="InterPro" id="IPR050902">
    <property type="entry name" value="ABC_Transporter_SBP"/>
</dbReference>
<evidence type="ECO:0000259" key="1">
    <source>
        <dbReference type="PROSITE" id="PS50983"/>
    </source>
</evidence>
<dbReference type="Proteomes" id="UP000515317">
    <property type="component" value="Chromosome"/>
</dbReference>
<dbReference type="RefSeq" id="WP_222875852.1">
    <property type="nucleotide sequence ID" value="NZ_AP023361.1"/>
</dbReference>
<proteinExistence type="predicted"/>
<dbReference type="KEGG" id="tso:IZ6_29990"/>
<evidence type="ECO:0000313" key="2">
    <source>
        <dbReference type="EMBL" id="BCJ92264.1"/>
    </source>
</evidence>
<protein>
    <submittedName>
        <fullName evidence="2">Cobalamin ABC transporter substrate-binding protein</fullName>
    </submittedName>
</protein>
<gene>
    <name evidence="2" type="ORF">IZ6_29990</name>
</gene>
<dbReference type="AlphaFoldDB" id="A0A6S6QNZ8"/>
<dbReference type="GO" id="GO:0071281">
    <property type="term" value="P:cellular response to iron ion"/>
    <property type="evidence" value="ECO:0007669"/>
    <property type="project" value="TreeGrafter"/>
</dbReference>
<dbReference type="PANTHER" id="PTHR30535:SF34">
    <property type="entry name" value="MOLYBDATE-BINDING PROTEIN MOLA"/>
    <property type="match status" value="1"/>
</dbReference>
<name>A0A6S6QNZ8_9HYPH</name>
<dbReference type="Pfam" id="PF01497">
    <property type="entry name" value="Peripla_BP_2"/>
    <property type="match status" value="1"/>
</dbReference>